<feature type="domain" description="YdhG-like" evidence="1">
    <location>
        <begin position="21"/>
        <end position="111"/>
    </location>
</feature>
<dbReference type="RefSeq" id="WP_345235673.1">
    <property type="nucleotide sequence ID" value="NZ_BAABGZ010000017.1"/>
</dbReference>
<evidence type="ECO:0000259" key="1">
    <source>
        <dbReference type="Pfam" id="PF08818"/>
    </source>
</evidence>
<evidence type="ECO:0000313" key="2">
    <source>
        <dbReference type="EMBL" id="GAA4355138.1"/>
    </source>
</evidence>
<comment type="caution">
    <text evidence="2">The sequence shown here is derived from an EMBL/GenBank/DDBJ whole genome shotgun (WGS) entry which is preliminary data.</text>
</comment>
<name>A0ABP8IAZ8_9BACT</name>
<dbReference type="EMBL" id="BAABGZ010000017">
    <property type="protein sequence ID" value="GAA4355138.1"/>
    <property type="molecule type" value="Genomic_DNA"/>
</dbReference>
<evidence type="ECO:0000313" key="3">
    <source>
        <dbReference type="Proteomes" id="UP001501153"/>
    </source>
</evidence>
<proteinExistence type="predicted"/>
<gene>
    <name evidence="2" type="ORF">GCM10023185_17750</name>
</gene>
<dbReference type="Proteomes" id="UP001501153">
    <property type="component" value="Unassembled WGS sequence"/>
</dbReference>
<accession>A0ABP8IAZ8</accession>
<sequence length="123" mass="13895">MPNPKPATISEYIAGCPPGLRPRLEQVRALIRQVAPDAEESISYAMPTFKLHQKPLAYVAAFQHHLGFYPAPVGIEAFKDELARYKIGKGSVQFPHSQPLPEELIKRMVTFRARQNAEQSRQK</sequence>
<organism evidence="2 3">
    <name type="scientific">Hymenobacter saemangeumensis</name>
    <dbReference type="NCBI Taxonomy" id="1084522"/>
    <lineage>
        <taxon>Bacteria</taxon>
        <taxon>Pseudomonadati</taxon>
        <taxon>Bacteroidota</taxon>
        <taxon>Cytophagia</taxon>
        <taxon>Cytophagales</taxon>
        <taxon>Hymenobacteraceae</taxon>
        <taxon>Hymenobacter</taxon>
    </lineage>
</organism>
<keyword evidence="3" id="KW-1185">Reference proteome</keyword>
<protein>
    <submittedName>
        <fullName evidence="2">DUF1801 domain-containing protein</fullName>
    </submittedName>
</protein>
<dbReference type="Pfam" id="PF08818">
    <property type="entry name" value="DUF1801"/>
    <property type="match status" value="1"/>
</dbReference>
<dbReference type="SUPFAM" id="SSF159888">
    <property type="entry name" value="YdhG-like"/>
    <property type="match status" value="1"/>
</dbReference>
<dbReference type="InterPro" id="IPR014922">
    <property type="entry name" value="YdhG-like"/>
</dbReference>
<dbReference type="Gene3D" id="3.90.1150.200">
    <property type="match status" value="1"/>
</dbReference>
<reference evidence="3" key="1">
    <citation type="journal article" date="2019" name="Int. J. Syst. Evol. Microbiol.">
        <title>The Global Catalogue of Microorganisms (GCM) 10K type strain sequencing project: providing services to taxonomists for standard genome sequencing and annotation.</title>
        <authorList>
            <consortium name="The Broad Institute Genomics Platform"/>
            <consortium name="The Broad Institute Genome Sequencing Center for Infectious Disease"/>
            <person name="Wu L."/>
            <person name="Ma J."/>
        </authorList>
    </citation>
    <scope>NUCLEOTIDE SEQUENCE [LARGE SCALE GENOMIC DNA]</scope>
    <source>
        <strain evidence="3">JCM 17923</strain>
    </source>
</reference>